<sequence>MLSVVLICVCAITSSLAQSFDSPPVDWVDRHESGAYQFGYATGDEGKHYHVSSATANNMVTGRFGYKDPETGRDLQTTYTAGRKGFRARGPHIARRMDLSQNRPPFSRPNNDGKYIPELDNVFDPNEDRGYDFSYRTPTHVKEEHADRNGDVQGRYSYVDDIGERHTVEYIAGSGTGFVVTNSVPDTFARARGGPLYFVGKKPGKIRGFHAIQKALDGSYRFEASGPDHKRSEVSDSLGNRRGTYTYLDDKGIQHTVEYIAGPNIGYKVINNKKGTAYNPVLPYFPDAPTIGPFSPSFPPTTFRPIIPSSTFAVGGGGASGGIGGSGGSSGGGGGSGSGSAGGGSSFPIKPSEPTKFPVGPTGSTPLFPSTGDSTSPRPAGFPDSSFGFSGPSTSPTVPTLSESSSPTSPVPSKPTASPTKPTTLFTPSTGSDNKWDYDGFKNPVYPHDKDWSKPEPGKKPRPGVGTGFPFFKPSYEGEFGFFDDGLNAAESGRPRPDCSPNGTAPTRGRKPHYRGNVKFGGVRRSGDDKEKREEYFEIPPGVAVRAHVQSLDIVPFNKRFASPGEALEAFGKAKGERS</sequence>
<dbReference type="AlphaFoldDB" id="A0AAW2HA47"/>
<evidence type="ECO:0000256" key="3">
    <source>
        <dbReference type="SAM" id="SignalP"/>
    </source>
</evidence>
<dbReference type="InterPro" id="IPR050468">
    <property type="entry name" value="Cuticle_Struct_Prot"/>
</dbReference>
<evidence type="ECO:0000313" key="4">
    <source>
        <dbReference type="EMBL" id="KAL0266426.1"/>
    </source>
</evidence>
<feature type="compositionally biased region" description="Gly residues" evidence="2">
    <location>
        <begin position="323"/>
        <end position="345"/>
    </location>
</feature>
<accession>A0AAW2HA47</accession>
<dbReference type="GO" id="GO:0008010">
    <property type="term" value="F:structural constituent of chitin-based larval cuticle"/>
    <property type="evidence" value="ECO:0007669"/>
    <property type="project" value="TreeGrafter"/>
</dbReference>
<name>A0AAW2HA47_9NEOP</name>
<feature type="signal peptide" evidence="3">
    <location>
        <begin position="1"/>
        <end position="17"/>
    </location>
</feature>
<keyword evidence="3" id="KW-0732">Signal</keyword>
<feature type="chain" id="PRO_5043699641" evidence="3">
    <location>
        <begin position="18"/>
        <end position="579"/>
    </location>
</feature>
<feature type="compositionally biased region" description="Low complexity" evidence="2">
    <location>
        <begin position="414"/>
        <end position="425"/>
    </location>
</feature>
<feature type="compositionally biased region" description="Basic and acidic residues" evidence="2">
    <location>
        <begin position="525"/>
        <end position="534"/>
    </location>
</feature>
<feature type="compositionally biased region" description="Polar residues" evidence="2">
    <location>
        <begin position="362"/>
        <end position="377"/>
    </location>
</feature>
<feature type="compositionally biased region" description="Low complexity" evidence="2">
    <location>
        <begin position="381"/>
        <end position="408"/>
    </location>
</feature>
<proteinExistence type="predicted"/>
<dbReference type="PANTHER" id="PTHR10380">
    <property type="entry name" value="CUTICLE PROTEIN"/>
    <property type="match status" value="1"/>
</dbReference>
<organism evidence="4">
    <name type="scientific">Menopon gallinae</name>
    <name type="common">poultry shaft louse</name>
    <dbReference type="NCBI Taxonomy" id="328185"/>
    <lineage>
        <taxon>Eukaryota</taxon>
        <taxon>Metazoa</taxon>
        <taxon>Ecdysozoa</taxon>
        <taxon>Arthropoda</taxon>
        <taxon>Hexapoda</taxon>
        <taxon>Insecta</taxon>
        <taxon>Pterygota</taxon>
        <taxon>Neoptera</taxon>
        <taxon>Paraneoptera</taxon>
        <taxon>Psocodea</taxon>
        <taxon>Troctomorpha</taxon>
        <taxon>Phthiraptera</taxon>
        <taxon>Amblycera</taxon>
        <taxon>Menoponidae</taxon>
        <taxon>Menopon</taxon>
    </lineage>
</organism>
<dbReference type="EMBL" id="JARGDH010000005">
    <property type="protein sequence ID" value="KAL0266426.1"/>
    <property type="molecule type" value="Genomic_DNA"/>
</dbReference>
<evidence type="ECO:0000256" key="1">
    <source>
        <dbReference type="PROSITE-ProRule" id="PRU00497"/>
    </source>
</evidence>
<dbReference type="PROSITE" id="PS51155">
    <property type="entry name" value="CHIT_BIND_RR_2"/>
    <property type="match status" value="3"/>
</dbReference>
<keyword evidence="1" id="KW-0193">Cuticle</keyword>
<dbReference type="GO" id="GO:0062129">
    <property type="term" value="C:chitin-based extracellular matrix"/>
    <property type="evidence" value="ECO:0007669"/>
    <property type="project" value="TreeGrafter"/>
</dbReference>
<protein>
    <submittedName>
        <fullName evidence="4">Uncharacterized protein</fullName>
    </submittedName>
</protein>
<dbReference type="Pfam" id="PF00379">
    <property type="entry name" value="Chitin_bind_4"/>
    <property type="match status" value="3"/>
</dbReference>
<gene>
    <name evidence="4" type="ORF">PYX00_008962</name>
</gene>
<feature type="region of interest" description="Disordered" evidence="2">
    <location>
        <begin position="487"/>
        <end position="534"/>
    </location>
</feature>
<dbReference type="InterPro" id="IPR000618">
    <property type="entry name" value="Insect_cuticle"/>
</dbReference>
<reference evidence="4" key="1">
    <citation type="journal article" date="2024" name="Gigascience">
        <title>Chromosome-level genome of the poultry shaft louse Menopon gallinae provides insight into the host-switching and adaptive evolution of parasitic lice.</title>
        <authorList>
            <person name="Xu Y."/>
            <person name="Ma L."/>
            <person name="Liu S."/>
            <person name="Liang Y."/>
            <person name="Liu Q."/>
            <person name="He Z."/>
            <person name="Tian L."/>
            <person name="Duan Y."/>
            <person name="Cai W."/>
            <person name="Li H."/>
            <person name="Song F."/>
        </authorList>
    </citation>
    <scope>NUCLEOTIDE SEQUENCE</scope>
    <source>
        <strain evidence="4">Cailab_2023a</strain>
    </source>
</reference>
<comment type="caution">
    <text evidence="4">The sequence shown here is derived from an EMBL/GenBank/DDBJ whole genome shotgun (WGS) entry which is preliminary data.</text>
</comment>
<evidence type="ECO:0000256" key="2">
    <source>
        <dbReference type="SAM" id="MobiDB-lite"/>
    </source>
</evidence>
<feature type="compositionally biased region" description="Basic and acidic residues" evidence="2">
    <location>
        <begin position="447"/>
        <end position="459"/>
    </location>
</feature>
<feature type="region of interest" description="Disordered" evidence="2">
    <location>
        <begin position="323"/>
        <end position="470"/>
    </location>
</feature>